<keyword evidence="5 8" id="KW-0067">ATP-binding</keyword>
<protein>
    <recommendedName>
        <fullName evidence="12">Cytosolic Fe-S cluster assembly factor NBP35</fullName>
    </recommendedName>
</protein>
<comment type="subcellular location">
    <subcellularLocation>
        <location evidence="8">Cytoplasm</location>
    </subcellularLocation>
</comment>
<dbReference type="Pfam" id="PF10609">
    <property type="entry name" value="ParA"/>
    <property type="match status" value="1"/>
</dbReference>
<feature type="binding site" evidence="8">
    <location>
        <begin position="191"/>
        <end position="198"/>
    </location>
    <ligand>
        <name>ATP</name>
        <dbReference type="ChEBI" id="CHEBI:30616"/>
    </ligand>
</feature>
<keyword evidence="7 8" id="KW-0411">Iron-sulfur</keyword>
<dbReference type="InterPro" id="IPR019591">
    <property type="entry name" value="Mrp/NBP35_ATP-bd"/>
</dbReference>
<evidence type="ECO:0000256" key="9">
    <source>
        <dbReference type="SAM" id="MobiDB-lite"/>
    </source>
</evidence>
<evidence type="ECO:0000256" key="5">
    <source>
        <dbReference type="ARBA" id="ARBA00022840"/>
    </source>
</evidence>
<feature type="region of interest" description="Disordered" evidence="9">
    <location>
        <begin position="54"/>
        <end position="74"/>
    </location>
</feature>
<keyword evidence="1 8" id="KW-0004">4Fe-4S</keyword>
<dbReference type="EMBL" id="JASGXD010000011">
    <property type="protein sequence ID" value="KAK6002915.1"/>
    <property type="molecule type" value="Genomic_DNA"/>
</dbReference>
<evidence type="ECO:0000256" key="2">
    <source>
        <dbReference type="ARBA" id="ARBA00022490"/>
    </source>
</evidence>
<evidence type="ECO:0000256" key="3">
    <source>
        <dbReference type="ARBA" id="ARBA00022723"/>
    </source>
</evidence>
<keyword evidence="2 8" id="KW-0963">Cytoplasm</keyword>
<keyword evidence="3 8" id="KW-0479">Metal-binding</keyword>
<dbReference type="CDD" id="cd02037">
    <property type="entry name" value="Mrp_NBP35"/>
    <property type="match status" value="1"/>
</dbReference>
<dbReference type="InterPro" id="IPR000808">
    <property type="entry name" value="Mrp-like_CS"/>
</dbReference>
<evidence type="ECO:0000256" key="8">
    <source>
        <dbReference type="HAMAP-Rule" id="MF_03038"/>
    </source>
</evidence>
<sequence length="445" mass="48021">MYGKVVDRGSTRRPGPYSTRSSSIKTSSSSNSKTNHVIDISDGRECICLDDTDAEDERKSARDFEPDDHVDASDDRIDMGYAANEDIWPEQFPAEFDLKTMDARVDSRAASVEENDSTDINAPLKAAPKLVAPEPEHCPGPESQSAGKGDACAGCPNQQICATAPKGPDPDIPLITARLASVKHKILVLSGKGGVGKSTFTTMLGHAFAANPEAQVGIMDTDICGPSIPKMMGVEQETIHVSNAGWSPVWVTENLGVMSVQFMLPNRDDAVIWRGPKKNGLIKQFLKDVEWGELDYLVVDTPPGTSDEHLSVNSFLKESGVDGAVVVTTPQEVSLLDVRKEIDFCRKAGIKVLGIVENMSGFVCPKCTHESQIFKATTGGARGLAKDMAIPFLGAVPLDPRIGMACDFGESFFDNFPDSPACNALRHVVRRVGEEMGVDTSYQED</sequence>
<dbReference type="PANTHER" id="PTHR23264">
    <property type="entry name" value="NUCLEOTIDE-BINDING PROTEIN NBP35 YEAST -RELATED"/>
    <property type="match status" value="1"/>
</dbReference>
<name>A0ABR0TG68_AURPU</name>
<organism evidence="10 11">
    <name type="scientific">Aureobasidium pullulans</name>
    <name type="common">Black yeast</name>
    <name type="synonym">Pullularia pullulans</name>
    <dbReference type="NCBI Taxonomy" id="5580"/>
    <lineage>
        <taxon>Eukaryota</taxon>
        <taxon>Fungi</taxon>
        <taxon>Dikarya</taxon>
        <taxon>Ascomycota</taxon>
        <taxon>Pezizomycotina</taxon>
        <taxon>Dothideomycetes</taxon>
        <taxon>Dothideomycetidae</taxon>
        <taxon>Dothideales</taxon>
        <taxon>Saccotheciaceae</taxon>
        <taxon>Aureobasidium</taxon>
    </lineage>
</organism>
<keyword evidence="6 8" id="KW-0408">Iron</keyword>
<comment type="caution">
    <text evidence="10">The sequence shown here is derived from an EMBL/GenBank/DDBJ whole genome shotgun (WGS) entry which is preliminary data.</text>
</comment>
<dbReference type="InterPro" id="IPR028601">
    <property type="entry name" value="NUBP1/Nbp35"/>
</dbReference>
<evidence type="ECO:0008006" key="12">
    <source>
        <dbReference type="Google" id="ProtNLM"/>
    </source>
</evidence>
<comment type="function">
    <text evidence="8">Component of the cytosolic iron-sulfur (Fe/S) protein assembly (CIA) machinery. Required for maturation of extramitochondrial Fe-S proteins. The NBP35-CFD1 heterotetramer forms a Fe-S scaffold complex, mediating the de novo assembly of an Fe-S cluster and its transfer to target apoproteins.</text>
</comment>
<accession>A0ABR0TG68</accession>
<feature type="binding site" evidence="8">
    <location>
        <position position="364"/>
    </location>
    <ligand>
        <name>[4Fe-4S] cluster</name>
        <dbReference type="ChEBI" id="CHEBI:49883"/>
        <label>2</label>
        <note>ligand shared with heterodimeric partner</note>
    </ligand>
</feature>
<dbReference type="PANTHER" id="PTHR23264:SF35">
    <property type="entry name" value="CYTOSOLIC FE-S CLUSTER ASSEMBLY FACTOR NUBP1"/>
    <property type="match status" value="1"/>
</dbReference>
<evidence type="ECO:0000313" key="11">
    <source>
        <dbReference type="Proteomes" id="UP001341245"/>
    </source>
</evidence>
<dbReference type="InterPro" id="IPR027417">
    <property type="entry name" value="P-loop_NTPase"/>
</dbReference>
<evidence type="ECO:0000313" key="10">
    <source>
        <dbReference type="EMBL" id="KAK6002915.1"/>
    </source>
</evidence>
<dbReference type="HAMAP" id="MF_03038">
    <property type="entry name" value="NUBP1"/>
    <property type="match status" value="1"/>
</dbReference>
<dbReference type="Gene3D" id="3.40.50.300">
    <property type="entry name" value="P-loop containing nucleotide triphosphate hydrolases"/>
    <property type="match status" value="1"/>
</dbReference>
<feature type="binding site" evidence="8">
    <location>
        <position position="367"/>
    </location>
    <ligand>
        <name>[4Fe-4S] cluster</name>
        <dbReference type="ChEBI" id="CHEBI:49883"/>
        <label>2</label>
        <note>ligand shared with heterodimeric partner</note>
    </ligand>
</feature>
<evidence type="ECO:0000256" key="7">
    <source>
        <dbReference type="ARBA" id="ARBA00023014"/>
    </source>
</evidence>
<comment type="similarity">
    <text evidence="8">Belongs to the Mrp/NBP35 ATP-binding proteins family. NUBP1/NBP35 subfamily.</text>
</comment>
<feature type="compositionally biased region" description="Low complexity" evidence="9">
    <location>
        <begin position="18"/>
        <end position="35"/>
    </location>
</feature>
<reference evidence="10 11" key="1">
    <citation type="submission" date="2023-11" db="EMBL/GenBank/DDBJ databases">
        <title>Draft genome sequence and annotation of the polyextremotolerant black yeast-like fungus Aureobasidium pullulans NRRL 62042.</title>
        <authorList>
            <person name="Dielentheis-Frenken M.R.E."/>
            <person name="Wibberg D."/>
            <person name="Blank L.M."/>
            <person name="Tiso T."/>
        </authorList>
    </citation>
    <scope>NUCLEOTIDE SEQUENCE [LARGE SCALE GENOMIC DNA]</scope>
    <source>
        <strain evidence="10 11">NRRL 62042</strain>
    </source>
</reference>
<dbReference type="PROSITE" id="PS01215">
    <property type="entry name" value="MRP"/>
    <property type="match status" value="1"/>
</dbReference>
<keyword evidence="11" id="KW-1185">Reference proteome</keyword>
<gene>
    <name evidence="8" type="primary">NBP35</name>
    <name evidence="10" type="ORF">QM012_001665</name>
</gene>
<evidence type="ECO:0000256" key="4">
    <source>
        <dbReference type="ARBA" id="ARBA00022741"/>
    </source>
</evidence>
<proteinExistence type="inferred from homology"/>
<keyword evidence="4 8" id="KW-0547">Nucleotide-binding</keyword>
<dbReference type="HAMAP" id="MF_02040">
    <property type="entry name" value="Mrp_NBP35"/>
    <property type="match status" value="1"/>
</dbReference>
<dbReference type="SUPFAM" id="SSF52540">
    <property type="entry name" value="P-loop containing nucleoside triphosphate hydrolases"/>
    <property type="match status" value="1"/>
</dbReference>
<dbReference type="Proteomes" id="UP001341245">
    <property type="component" value="Unassembled WGS sequence"/>
</dbReference>
<feature type="binding site" evidence="8">
    <location>
        <position position="138"/>
    </location>
    <ligand>
        <name>[4Fe-4S] cluster</name>
        <dbReference type="ChEBI" id="CHEBI:49883"/>
        <label>1</label>
    </ligand>
</feature>
<feature type="region of interest" description="Disordered" evidence="9">
    <location>
        <begin position="1"/>
        <end position="37"/>
    </location>
</feature>
<feature type="compositionally biased region" description="Basic and acidic residues" evidence="9">
    <location>
        <begin position="1"/>
        <end position="10"/>
    </location>
</feature>
<feature type="binding site" evidence="8">
    <location>
        <position position="161"/>
    </location>
    <ligand>
        <name>[4Fe-4S] cluster</name>
        <dbReference type="ChEBI" id="CHEBI:49883"/>
        <label>1</label>
    </ligand>
</feature>
<dbReference type="InterPro" id="IPR033756">
    <property type="entry name" value="YlxH/NBP35"/>
</dbReference>
<evidence type="ECO:0000256" key="6">
    <source>
        <dbReference type="ARBA" id="ARBA00023004"/>
    </source>
</evidence>
<evidence type="ECO:0000256" key="1">
    <source>
        <dbReference type="ARBA" id="ARBA00022485"/>
    </source>
</evidence>
<feature type="binding site" evidence="8">
    <location>
        <position position="155"/>
    </location>
    <ligand>
        <name>[4Fe-4S] cluster</name>
        <dbReference type="ChEBI" id="CHEBI:49883"/>
        <label>1</label>
    </ligand>
</feature>
<feature type="compositionally biased region" description="Basic and acidic residues" evidence="9">
    <location>
        <begin position="56"/>
        <end position="74"/>
    </location>
</feature>
<feature type="binding site" evidence="8">
    <location>
        <position position="152"/>
    </location>
    <ligand>
        <name>[4Fe-4S] cluster</name>
        <dbReference type="ChEBI" id="CHEBI:49883"/>
        <label>1</label>
    </ligand>
</feature>